<dbReference type="InterPro" id="IPR004855">
    <property type="entry name" value="TFIIA_asu/bsu"/>
</dbReference>
<feature type="compositionally biased region" description="Acidic residues" evidence="5">
    <location>
        <begin position="89"/>
        <end position="117"/>
    </location>
</feature>
<dbReference type="SUPFAM" id="SSF50784">
    <property type="entry name" value="Transcription factor IIA (TFIIA), beta-barrel domain"/>
    <property type="match status" value="1"/>
</dbReference>
<evidence type="ECO:0000256" key="5">
    <source>
        <dbReference type="SAM" id="MobiDB-lite"/>
    </source>
</evidence>
<organism evidence="6 7">
    <name type="scientific">Nicrophorus vespilloides</name>
    <name type="common">Boreal carrion beetle</name>
    <dbReference type="NCBI Taxonomy" id="110193"/>
    <lineage>
        <taxon>Eukaryota</taxon>
        <taxon>Metazoa</taxon>
        <taxon>Ecdysozoa</taxon>
        <taxon>Arthropoda</taxon>
        <taxon>Hexapoda</taxon>
        <taxon>Insecta</taxon>
        <taxon>Pterygota</taxon>
        <taxon>Neoptera</taxon>
        <taxon>Endopterygota</taxon>
        <taxon>Coleoptera</taxon>
        <taxon>Polyphaga</taxon>
        <taxon>Staphyliniformia</taxon>
        <taxon>Silphidae</taxon>
        <taxon>Nicrophorinae</taxon>
        <taxon>Nicrophorus</taxon>
    </lineage>
</organism>
<accession>A0ABM1MC95</accession>
<evidence type="ECO:0000256" key="3">
    <source>
        <dbReference type="ARBA" id="ARBA00023163"/>
    </source>
</evidence>
<dbReference type="SUPFAM" id="SSF47396">
    <property type="entry name" value="Transcription factor IIA (TFIIA), alpha-helical domain"/>
    <property type="match status" value="1"/>
</dbReference>
<reference evidence="7" key="1">
    <citation type="submission" date="2025-08" db="UniProtKB">
        <authorList>
            <consortium name="RefSeq"/>
        </authorList>
    </citation>
    <scope>IDENTIFICATION</scope>
    <source>
        <tissue evidence="7">Whole Larva</tissue>
    </source>
</reference>
<evidence type="ECO:0000313" key="7">
    <source>
        <dbReference type="RefSeq" id="XP_017772195.1"/>
    </source>
</evidence>
<dbReference type="GeneID" id="108559420"/>
<feature type="compositionally biased region" description="Low complexity" evidence="5">
    <location>
        <begin position="77"/>
        <end position="88"/>
    </location>
</feature>
<dbReference type="Pfam" id="PF03153">
    <property type="entry name" value="TFIIA"/>
    <property type="match status" value="1"/>
</dbReference>
<dbReference type="Gene3D" id="1.10.287.100">
    <property type="match status" value="1"/>
</dbReference>
<dbReference type="Proteomes" id="UP000695000">
    <property type="component" value="Unplaced"/>
</dbReference>
<proteinExistence type="inferred from homology"/>
<evidence type="ECO:0000256" key="4">
    <source>
        <dbReference type="ARBA" id="ARBA00023242"/>
    </source>
</evidence>
<keyword evidence="4" id="KW-0539">Nucleus</keyword>
<comment type="similarity">
    <text evidence="2">Belongs to the TFIIA subunit 1 family.</text>
</comment>
<feature type="region of interest" description="Disordered" evidence="5">
    <location>
        <begin position="65"/>
        <end position="117"/>
    </location>
</feature>
<keyword evidence="6" id="KW-1185">Reference proteome</keyword>
<dbReference type="RefSeq" id="XP_017772195.1">
    <property type="nucleotide sequence ID" value="XM_017916706.1"/>
</dbReference>
<name>A0ABM1MC95_NICVS</name>
<dbReference type="SMART" id="SM01371">
    <property type="entry name" value="TFIIA"/>
    <property type="match status" value="1"/>
</dbReference>
<comment type="subcellular location">
    <subcellularLocation>
        <location evidence="1">Nucleus</location>
    </subcellularLocation>
</comment>
<keyword evidence="3" id="KW-0804">Transcription</keyword>
<dbReference type="CDD" id="cd07976">
    <property type="entry name" value="TFIIA_alpha_beta_like"/>
    <property type="match status" value="1"/>
</dbReference>
<dbReference type="Gene3D" id="2.30.18.10">
    <property type="entry name" value="Transcription factor IIA (TFIIA), beta-barrel domain"/>
    <property type="match status" value="1"/>
</dbReference>
<gene>
    <name evidence="7" type="primary">LOC108559420</name>
</gene>
<protein>
    <submittedName>
        <fullName evidence="7">Transcription initiation factor IIA subunit 1-like</fullName>
    </submittedName>
</protein>
<evidence type="ECO:0000313" key="6">
    <source>
        <dbReference type="Proteomes" id="UP000695000"/>
    </source>
</evidence>
<sequence length="164" mass="18539">MCVNNFNMNVIDEVIKASEELFLEDDVENGVLEQLKDLWITKLKNANDEGHSANGTDIIVKSVLSQLDGNETDSDDSNASSSSSNEMSVAEEEEAEQLDDTEESLNSDDDLSEENLEDTDNVVICQYNKITRNRSRWTLELKNGVMTLDNKEFIFNQARGYTTW</sequence>
<dbReference type="PANTHER" id="PTHR12694:SF8">
    <property type="entry name" value="TRANSCRIPTION INITIATION FACTOR IIA SUBUNIT 1"/>
    <property type="match status" value="1"/>
</dbReference>
<dbReference type="InterPro" id="IPR009088">
    <property type="entry name" value="TFIIA_b-brl"/>
</dbReference>
<evidence type="ECO:0000256" key="1">
    <source>
        <dbReference type="ARBA" id="ARBA00004123"/>
    </source>
</evidence>
<evidence type="ECO:0000256" key="2">
    <source>
        <dbReference type="ARBA" id="ARBA00010059"/>
    </source>
</evidence>
<dbReference type="PANTHER" id="PTHR12694">
    <property type="entry name" value="TRANSCRIPTION INITIATION FACTOR IIA SUBUNIT 1"/>
    <property type="match status" value="1"/>
</dbReference>